<dbReference type="Proteomes" id="UP000700596">
    <property type="component" value="Unassembled WGS sequence"/>
</dbReference>
<comment type="caution">
    <text evidence="1">The sequence shown here is derived from an EMBL/GenBank/DDBJ whole genome shotgun (WGS) entry which is preliminary data.</text>
</comment>
<dbReference type="AlphaFoldDB" id="A0A9P9DIM7"/>
<keyword evidence="2" id="KW-1185">Reference proteome</keyword>
<name>A0A9P9DIM7_9PLEO</name>
<sequence>MGEQHGTRFIDDRMWSGHLSLRQSNQSTRAIQLRIVASSILESLCLAEFSSFSSSSSFFLDLPQRWTTCYVNRLQDLLTEVIWVSRSNHCAAQESCATLLSRWMRHDDRFHELYISFQASWQHSVALFPPLHLPIATILRVGDFQLILLFHLHRRDFFQSDCPWTGIGSTLSTSRRNFFALFAENYPPGFSTSDHTETFPICLPVRGSGECVV</sequence>
<evidence type="ECO:0000313" key="2">
    <source>
        <dbReference type="Proteomes" id="UP000700596"/>
    </source>
</evidence>
<dbReference type="EMBL" id="JAGMWT010000011">
    <property type="protein sequence ID" value="KAH7119692.1"/>
    <property type="molecule type" value="Genomic_DNA"/>
</dbReference>
<protein>
    <submittedName>
        <fullName evidence="1">Uncharacterized protein</fullName>
    </submittedName>
</protein>
<accession>A0A9P9DIM7</accession>
<evidence type="ECO:0000313" key="1">
    <source>
        <dbReference type="EMBL" id="KAH7119692.1"/>
    </source>
</evidence>
<reference evidence="1" key="1">
    <citation type="journal article" date="2021" name="Nat. Commun.">
        <title>Genetic determinants of endophytism in the Arabidopsis root mycobiome.</title>
        <authorList>
            <person name="Mesny F."/>
            <person name="Miyauchi S."/>
            <person name="Thiergart T."/>
            <person name="Pickel B."/>
            <person name="Atanasova L."/>
            <person name="Karlsson M."/>
            <person name="Huettel B."/>
            <person name="Barry K.W."/>
            <person name="Haridas S."/>
            <person name="Chen C."/>
            <person name="Bauer D."/>
            <person name="Andreopoulos W."/>
            <person name="Pangilinan J."/>
            <person name="LaButti K."/>
            <person name="Riley R."/>
            <person name="Lipzen A."/>
            <person name="Clum A."/>
            <person name="Drula E."/>
            <person name="Henrissat B."/>
            <person name="Kohler A."/>
            <person name="Grigoriev I.V."/>
            <person name="Martin F.M."/>
            <person name="Hacquard S."/>
        </authorList>
    </citation>
    <scope>NUCLEOTIDE SEQUENCE</scope>
    <source>
        <strain evidence="1">MPI-CAGE-CH-0243</strain>
    </source>
</reference>
<gene>
    <name evidence="1" type="ORF">B0J11DRAFT_66399</name>
</gene>
<organism evidence="1 2">
    <name type="scientific">Dendryphion nanum</name>
    <dbReference type="NCBI Taxonomy" id="256645"/>
    <lineage>
        <taxon>Eukaryota</taxon>
        <taxon>Fungi</taxon>
        <taxon>Dikarya</taxon>
        <taxon>Ascomycota</taxon>
        <taxon>Pezizomycotina</taxon>
        <taxon>Dothideomycetes</taxon>
        <taxon>Pleosporomycetidae</taxon>
        <taxon>Pleosporales</taxon>
        <taxon>Torulaceae</taxon>
        <taxon>Dendryphion</taxon>
    </lineage>
</organism>
<proteinExistence type="predicted"/>